<accession>A0A7X2S395</accession>
<dbReference type="AlphaFoldDB" id="A0A7X2S395"/>
<keyword evidence="1" id="KW-1133">Transmembrane helix</keyword>
<organism evidence="2 3">
    <name type="scientific">Metabacillus mangrovi</name>
    <dbReference type="NCBI Taxonomy" id="1491830"/>
    <lineage>
        <taxon>Bacteria</taxon>
        <taxon>Bacillati</taxon>
        <taxon>Bacillota</taxon>
        <taxon>Bacilli</taxon>
        <taxon>Bacillales</taxon>
        <taxon>Bacillaceae</taxon>
        <taxon>Metabacillus</taxon>
    </lineage>
</organism>
<comment type="caution">
    <text evidence="2">The sequence shown here is derived from an EMBL/GenBank/DDBJ whole genome shotgun (WGS) entry which is preliminary data.</text>
</comment>
<protein>
    <recommendedName>
        <fullName evidence="4">DUF1440 domain-containing protein</fullName>
    </recommendedName>
</protein>
<gene>
    <name evidence="2" type="ORF">GKZ89_04115</name>
</gene>
<keyword evidence="1" id="KW-0472">Membrane</keyword>
<evidence type="ECO:0000313" key="2">
    <source>
        <dbReference type="EMBL" id="MTH52582.1"/>
    </source>
</evidence>
<name>A0A7X2S395_9BACI</name>
<keyword evidence="1" id="KW-0812">Transmembrane</keyword>
<feature type="transmembrane region" description="Helical" evidence="1">
    <location>
        <begin position="81"/>
        <end position="104"/>
    </location>
</feature>
<evidence type="ECO:0008006" key="4">
    <source>
        <dbReference type="Google" id="ProtNLM"/>
    </source>
</evidence>
<proteinExistence type="predicted"/>
<feature type="transmembrane region" description="Helical" evidence="1">
    <location>
        <begin position="49"/>
        <end position="69"/>
    </location>
</feature>
<keyword evidence="3" id="KW-1185">Reference proteome</keyword>
<reference evidence="2 3" key="1">
    <citation type="journal article" date="2017" name="Int. J. Syst. Evol. Microbiol.">
        <title>Bacillus mangrovi sp. nov., isolated from a sediment sample from a mangrove forest.</title>
        <authorList>
            <person name="Gupta V."/>
            <person name="Singh P.K."/>
            <person name="Korpole S."/>
            <person name="Tanuku N.R.S."/>
            <person name="Pinnaka A.K."/>
        </authorList>
    </citation>
    <scope>NUCLEOTIDE SEQUENCE [LARGE SCALE GENOMIC DNA]</scope>
    <source>
        <strain evidence="2 3">KCTC 33872</strain>
    </source>
</reference>
<feature type="transmembrane region" description="Helical" evidence="1">
    <location>
        <begin position="116"/>
        <end position="135"/>
    </location>
</feature>
<sequence>MIARGGLSGLAGGFILGFLLKWIQAATGIKVYTLLLNIDFIYPKPLPEWVEFAIHLVVAVFIGIGYVYLSSRLKIQGFGKRFAFALILTLPALLLYFPLSLLAIKDVPGVWDVTAFGYWCLGHLGFVGGMVLLGGRNRK</sequence>
<evidence type="ECO:0000256" key="1">
    <source>
        <dbReference type="SAM" id="Phobius"/>
    </source>
</evidence>
<dbReference type="RefSeq" id="WP_155111134.1">
    <property type="nucleotide sequence ID" value="NZ_WMIB01000002.1"/>
</dbReference>
<dbReference type="EMBL" id="WMIB01000002">
    <property type="protein sequence ID" value="MTH52582.1"/>
    <property type="molecule type" value="Genomic_DNA"/>
</dbReference>
<evidence type="ECO:0000313" key="3">
    <source>
        <dbReference type="Proteomes" id="UP000434639"/>
    </source>
</evidence>
<dbReference type="Proteomes" id="UP000434639">
    <property type="component" value="Unassembled WGS sequence"/>
</dbReference>
<dbReference type="OrthoDB" id="1443299at2"/>